<dbReference type="STRING" id="311333.SAMN05421664_3127"/>
<gene>
    <name evidence="1" type="ORF">SAMN05421664_3127</name>
</gene>
<protein>
    <submittedName>
        <fullName evidence="1">Uncharacterized protein</fullName>
    </submittedName>
</protein>
<dbReference type="EMBL" id="FNKL01000004">
    <property type="protein sequence ID" value="SDR01667.1"/>
    <property type="molecule type" value="Genomic_DNA"/>
</dbReference>
<name>A0A1H1FL95_9FLAO</name>
<sequence length="129" mass="14268">MILSGAILLGTLAFAQEKPLIVGNDSDSHGCKPSTGYTYSQIKNDCVRVFEQKIKLTEVKPKGSSTSMTAVIFSKDMKKAEVFLPEQNTGSLILTKLGKSKAWKNGKYVLTPYKKTGYQIKKNDVVIYQ</sequence>
<accession>A0A1H1FL95</accession>
<evidence type="ECO:0000313" key="2">
    <source>
        <dbReference type="Proteomes" id="UP000199627"/>
    </source>
</evidence>
<organism evidence="1 2">
    <name type="scientific">Chryseobacterium soldanellicola</name>
    <dbReference type="NCBI Taxonomy" id="311333"/>
    <lineage>
        <taxon>Bacteria</taxon>
        <taxon>Pseudomonadati</taxon>
        <taxon>Bacteroidota</taxon>
        <taxon>Flavobacteriia</taxon>
        <taxon>Flavobacteriales</taxon>
        <taxon>Weeksellaceae</taxon>
        <taxon>Chryseobacterium group</taxon>
        <taxon>Chryseobacterium</taxon>
    </lineage>
</organism>
<proteinExistence type="predicted"/>
<reference evidence="2" key="1">
    <citation type="submission" date="2016-10" db="EMBL/GenBank/DDBJ databases">
        <authorList>
            <person name="Varghese N."/>
            <person name="Submissions S."/>
        </authorList>
    </citation>
    <scope>NUCLEOTIDE SEQUENCE [LARGE SCALE GENOMIC DNA]</scope>
    <source>
        <strain evidence="2">DSM 17072</strain>
    </source>
</reference>
<dbReference type="Proteomes" id="UP000199627">
    <property type="component" value="Unassembled WGS sequence"/>
</dbReference>
<dbReference type="AlphaFoldDB" id="A0A1H1FL95"/>
<keyword evidence="2" id="KW-1185">Reference proteome</keyword>
<evidence type="ECO:0000313" key="1">
    <source>
        <dbReference type="EMBL" id="SDR01667.1"/>
    </source>
</evidence>